<evidence type="ECO:0000259" key="2">
    <source>
        <dbReference type="Pfam" id="PF14258"/>
    </source>
</evidence>
<dbReference type="InterPro" id="IPR025646">
    <property type="entry name" value="DUF4350"/>
</dbReference>
<dbReference type="Pfam" id="PF14258">
    <property type="entry name" value="DUF4350"/>
    <property type="match status" value="1"/>
</dbReference>
<protein>
    <recommendedName>
        <fullName evidence="2">DUF4350 domain-containing protein</fullName>
    </recommendedName>
</protein>
<evidence type="ECO:0000313" key="4">
    <source>
        <dbReference type="Proteomes" id="UP000199707"/>
    </source>
</evidence>
<evidence type="ECO:0000256" key="1">
    <source>
        <dbReference type="SAM" id="Phobius"/>
    </source>
</evidence>
<gene>
    <name evidence="3" type="ORF">SAMN02799620_06185</name>
</gene>
<accession>A0A1G4X1T0</accession>
<organism evidence="3 4">
    <name type="scientific">Mycolicibacterium fluoranthenivorans</name>
    <dbReference type="NCBI Taxonomy" id="258505"/>
    <lineage>
        <taxon>Bacteria</taxon>
        <taxon>Bacillati</taxon>
        <taxon>Actinomycetota</taxon>
        <taxon>Actinomycetes</taxon>
        <taxon>Mycobacteriales</taxon>
        <taxon>Mycobacteriaceae</taxon>
        <taxon>Mycolicibacterium</taxon>
    </lineage>
</organism>
<feature type="transmembrane region" description="Helical" evidence="1">
    <location>
        <begin position="20"/>
        <end position="40"/>
    </location>
</feature>
<dbReference type="RefSeq" id="WP_090364598.1">
    <property type="nucleotide sequence ID" value="NZ_FMUB01000021.1"/>
</dbReference>
<keyword evidence="1" id="KW-0472">Membrane</keyword>
<dbReference type="EMBL" id="FMUB01000021">
    <property type="protein sequence ID" value="SCX34074.1"/>
    <property type="molecule type" value="Genomic_DNA"/>
</dbReference>
<sequence>MTTHSSPRVSLAPVTRWRTARWIALAVAAVVAVAALTTFLTAPRPGGLMEADSTSPDGAHALVTLLGDRGVEVVVADDLDAVVRAARPDTLLVVAQTYFLYAEDTLTTLAGLPGDRLVVAPTAGTRERLAPGVRRDGATPFGGRPGCDLPEAMRSGAADLGVSDTFKAADDVPVTTCYDGALVRYTEAGRTVTVVGSNDFMTNAGLLGKGNAALAMNLTGARDRVIWYAPQRTEGTTEGARTIADLIPDQVYWAVLQLCLAVALIAWWRGRRLGPLVAERLPVVVRASETVEGRARLYRSRRARDRAAAALRTATLARLLPRLGLGTSATDSAVTEAVAQRVSLDPNTLAYSLFGPSPTSDTELHQLAHQLDDIERQVAQS</sequence>
<dbReference type="Proteomes" id="UP000199707">
    <property type="component" value="Unassembled WGS sequence"/>
</dbReference>
<keyword evidence="1" id="KW-0812">Transmembrane</keyword>
<dbReference type="STRING" id="1502745.SAMN02799620_06185"/>
<feature type="domain" description="DUF4350" evidence="2">
    <location>
        <begin position="52"/>
        <end position="219"/>
    </location>
</feature>
<reference evidence="4" key="1">
    <citation type="submission" date="2016-10" db="EMBL/GenBank/DDBJ databases">
        <authorList>
            <person name="Varghese N."/>
            <person name="Submissions S."/>
        </authorList>
    </citation>
    <scope>NUCLEOTIDE SEQUENCE [LARGE SCALE GENOMIC DNA]</scope>
    <source>
        <strain evidence="4">UNC267MFSha1.1M11</strain>
    </source>
</reference>
<keyword evidence="1" id="KW-1133">Transmembrane helix</keyword>
<evidence type="ECO:0000313" key="3">
    <source>
        <dbReference type="EMBL" id="SCX34074.1"/>
    </source>
</evidence>
<dbReference type="AlphaFoldDB" id="A0A1G4X1T0"/>
<proteinExistence type="predicted"/>
<name>A0A1G4X1T0_9MYCO</name>